<dbReference type="Pfam" id="PF13844">
    <property type="entry name" value="Glyco_transf_41"/>
    <property type="match status" value="2"/>
</dbReference>
<dbReference type="PANTHER" id="PTHR44998:SF1">
    <property type="entry name" value="UDP-N-ACETYLGLUCOSAMINE--PEPTIDE N-ACETYLGLUCOSAMINYLTRANSFERASE 110 KDA SUBUNIT"/>
    <property type="match status" value="1"/>
</dbReference>
<evidence type="ECO:0000259" key="10">
    <source>
        <dbReference type="Pfam" id="PF13844"/>
    </source>
</evidence>
<evidence type="ECO:0000256" key="1">
    <source>
        <dbReference type="ARBA" id="ARBA00004922"/>
    </source>
</evidence>
<keyword evidence="6" id="KW-0677">Repeat</keyword>
<evidence type="ECO:0000256" key="2">
    <source>
        <dbReference type="ARBA" id="ARBA00005386"/>
    </source>
</evidence>
<feature type="compositionally biased region" description="Basic and acidic residues" evidence="9">
    <location>
        <begin position="21"/>
        <end position="30"/>
    </location>
</feature>
<dbReference type="GO" id="GO:0097363">
    <property type="term" value="F:protein O-acetylglucosaminyltransferase activity"/>
    <property type="evidence" value="ECO:0007669"/>
    <property type="project" value="UniProtKB-EC"/>
</dbReference>
<dbReference type="GO" id="GO:0006493">
    <property type="term" value="P:protein O-linked glycosylation"/>
    <property type="evidence" value="ECO:0007669"/>
    <property type="project" value="TreeGrafter"/>
</dbReference>
<dbReference type="Gene3D" id="1.25.40.10">
    <property type="entry name" value="Tetratricopeptide repeat domain"/>
    <property type="match status" value="3"/>
</dbReference>
<evidence type="ECO:0000256" key="8">
    <source>
        <dbReference type="PROSITE-ProRule" id="PRU00339"/>
    </source>
</evidence>
<keyword evidence="4" id="KW-0328">Glycosyltransferase</keyword>
<keyword evidence="7 8" id="KW-0802">TPR repeat</keyword>
<comment type="pathway">
    <text evidence="1">Protein modification; protein glycosylation.</text>
</comment>
<feature type="domain" description="O-GlcNAc transferase C-terminal" evidence="10">
    <location>
        <begin position="1148"/>
        <end position="1282"/>
    </location>
</feature>
<evidence type="ECO:0000256" key="7">
    <source>
        <dbReference type="ARBA" id="ARBA00022803"/>
    </source>
</evidence>
<feature type="repeat" description="TPR" evidence="8">
    <location>
        <begin position="989"/>
        <end position="1022"/>
    </location>
</feature>
<dbReference type="PROSITE" id="PS50005">
    <property type="entry name" value="TPR"/>
    <property type="match status" value="2"/>
</dbReference>
<evidence type="ECO:0000256" key="5">
    <source>
        <dbReference type="ARBA" id="ARBA00022679"/>
    </source>
</evidence>
<dbReference type="SMART" id="SM00028">
    <property type="entry name" value="TPR"/>
    <property type="match status" value="6"/>
</dbReference>
<dbReference type="PANTHER" id="PTHR44998">
    <property type="match status" value="1"/>
</dbReference>
<evidence type="ECO:0000313" key="12">
    <source>
        <dbReference type="Proteomes" id="UP000077115"/>
    </source>
</evidence>
<organism evidence="11 12">
    <name type="scientific">Batrachochytrium dendrobatidis (strain JEL423)</name>
    <dbReference type="NCBI Taxonomy" id="403673"/>
    <lineage>
        <taxon>Eukaryota</taxon>
        <taxon>Fungi</taxon>
        <taxon>Fungi incertae sedis</taxon>
        <taxon>Chytridiomycota</taxon>
        <taxon>Chytridiomycota incertae sedis</taxon>
        <taxon>Chytridiomycetes</taxon>
        <taxon>Rhizophydiales</taxon>
        <taxon>Rhizophydiales incertae sedis</taxon>
        <taxon>Batrachochytrium</taxon>
    </lineage>
</organism>
<evidence type="ECO:0000256" key="3">
    <source>
        <dbReference type="ARBA" id="ARBA00011970"/>
    </source>
</evidence>
<dbReference type="PROSITE" id="PS50293">
    <property type="entry name" value="TPR_REGION"/>
    <property type="match status" value="2"/>
</dbReference>
<dbReference type="STRING" id="403673.A0A177WY72"/>
<dbReference type="Pfam" id="PF13432">
    <property type="entry name" value="TPR_16"/>
    <property type="match status" value="1"/>
</dbReference>
<feature type="repeat" description="TPR" evidence="8">
    <location>
        <begin position="955"/>
        <end position="988"/>
    </location>
</feature>
<name>A0A177WY72_BATDL</name>
<dbReference type="InterPro" id="IPR019734">
    <property type="entry name" value="TPR_rpt"/>
</dbReference>
<dbReference type="OrthoDB" id="421121at2759"/>
<dbReference type="EC" id="2.4.1.255" evidence="3"/>
<evidence type="ECO:0000313" key="11">
    <source>
        <dbReference type="EMBL" id="OAJ45057.1"/>
    </source>
</evidence>
<dbReference type="Gene3D" id="3.40.50.2000">
    <property type="entry name" value="Glycogen Phosphorylase B"/>
    <property type="match status" value="1"/>
</dbReference>
<dbReference type="EMBL" id="DS022314">
    <property type="protein sequence ID" value="OAJ45057.1"/>
    <property type="molecule type" value="Genomic_DNA"/>
</dbReference>
<dbReference type="SUPFAM" id="SSF48452">
    <property type="entry name" value="TPR-like"/>
    <property type="match status" value="2"/>
</dbReference>
<feature type="compositionally biased region" description="Polar residues" evidence="9">
    <location>
        <begin position="31"/>
        <end position="52"/>
    </location>
</feature>
<comment type="similarity">
    <text evidence="2">Belongs to the glycosyltransferase 41 family. O-GlcNAc transferase subfamily.</text>
</comment>
<feature type="compositionally biased region" description="Polar residues" evidence="9">
    <location>
        <begin position="245"/>
        <end position="260"/>
    </location>
</feature>
<gene>
    <name evidence="11" type="ORF">BDEG_28225</name>
</gene>
<reference evidence="11 12" key="2">
    <citation type="submission" date="2016-05" db="EMBL/GenBank/DDBJ databases">
        <title>Lineage-specific infection strategies underlie the spectrum of fungal disease in amphibians.</title>
        <authorList>
            <person name="Cuomo C.A."/>
            <person name="Farrer R.A."/>
            <person name="James T."/>
            <person name="Longcore J."/>
            <person name="Birren B."/>
        </authorList>
    </citation>
    <scope>NUCLEOTIDE SEQUENCE [LARGE SCALE GENOMIC DNA]</scope>
    <source>
        <strain evidence="11 12">JEL423</strain>
    </source>
</reference>
<dbReference type="eggNOG" id="KOG4626">
    <property type="taxonomic scope" value="Eukaryota"/>
</dbReference>
<dbReference type="InterPro" id="IPR029489">
    <property type="entry name" value="OGT/SEC/SPY_C"/>
</dbReference>
<feature type="region of interest" description="Disordered" evidence="9">
    <location>
        <begin position="245"/>
        <end position="264"/>
    </location>
</feature>
<evidence type="ECO:0000256" key="6">
    <source>
        <dbReference type="ARBA" id="ARBA00022737"/>
    </source>
</evidence>
<evidence type="ECO:0000256" key="4">
    <source>
        <dbReference type="ARBA" id="ARBA00022676"/>
    </source>
</evidence>
<feature type="domain" description="O-GlcNAc transferase C-terminal" evidence="10">
    <location>
        <begin position="1492"/>
        <end position="1623"/>
    </location>
</feature>
<reference evidence="11 12" key="1">
    <citation type="submission" date="2006-10" db="EMBL/GenBank/DDBJ databases">
        <title>The Genome Sequence of Batrachochytrium dendrobatidis JEL423.</title>
        <authorList>
            <consortium name="The Broad Institute Genome Sequencing Platform"/>
            <person name="Birren B."/>
            <person name="Lander E."/>
            <person name="Galagan J."/>
            <person name="Cuomo C."/>
            <person name="Devon K."/>
            <person name="Jaffe D."/>
            <person name="Butler J."/>
            <person name="Alvarez P."/>
            <person name="Gnerre S."/>
            <person name="Grabherr M."/>
            <person name="Kleber M."/>
            <person name="Mauceli E."/>
            <person name="Brockman W."/>
            <person name="Young S."/>
            <person name="LaButti K."/>
            <person name="Sykes S."/>
            <person name="DeCaprio D."/>
            <person name="Crawford M."/>
            <person name="Koehrsen M."/>
            <person name="Engels R."/>
            <person name="Montgomery P."/>
            <person name="Pearson M."/>
            <person name="Howarth C."/>
            <person name="Larson L."/>
            <person name="White J."/>
            <person name="O'Leary S."/>
            <person name="Kodira C."/>
            <person name="Zeng Q."/>
            <person name="Yandava C."/>
            <person name="Alvarado L."/>
            <person name="Longcore J."/>
            <person name="James T."/>
        </authorList>
    </citation>
    <scope>NUCLEOTIDE SEQUENCE [LARGE SCALE GENOMIC DNA]</scope>
    <source>
        <strain evidence="11 12">JEL423</strain>
    </source>
</reference>
<protein>
    <recommendedName>
        <fullName evidence="3">protein O-GlcNAc transferase</fullName>
        <ecNumber evidence="3">2.4.1.255</ecNumber>
    </recommendedName>
</protein>
<proteinExistence type="inferred from homology"/>
<dbReference type="Gene3D" id="3.40.50.11380">
    <property type="match status" value="1"/>
</dbReference>
<dbReference type="VEuPathDB" id="FungiDB:BDEG_28225"/>
<dbReference type="InterPro" id="IPR011990">
    <property type="entry name" value="TPR-like_helical_dom_sf"/>
</dbReference>
<keyword evidence="5" id="KW-0808">Transferase</keyword>
<accession>A0A177WY72</accession>
<sequence>MPLTMRLPSISQQTDLHSHVNDAAGHDDAHSQGNRNSRSNLYSNGFDPNQEYTEPAHYGVNYTRRSHQYNRRPSYGPGASSNQLRPLYSIARPTPERVSRTDYKMFHLCSNFMIVLKCESMNSKARQDSVKEKQDSRKQTPTINLMDKNSFNDYKHTHHSHERQSNTASDAVLRLHQLTSTVSEAQGWIHGVVQTKDQLFPLVSSGSLHSVSSHSSNSMDTTRQSRMAVSTTVMQHPLAMSHASSSDSAIDTLHRQQAASTGHKRALSITELLSSMNTDCDPAAPRAEPPYQQQSEHPLRRIQHLIDPIIPDSRVLAIPHHPLATAYSDPSLHQHSDPLSHTEPAPLSQSLMWHSHSTVQQIPSIRASIPNLNCAPSSDQIPDSVEFVQVAQKHMMPLYANVPQQLPLLQPHLQQQIALGLSYSHEPSIQSPISRALYFPHQQPSAYIHPYLLQDQQQLYRAHPYLLQDQQHISHPYLIQQDQHLANQLPLSHSTPLYPYASYVYMANGPSFGHFTADISGHPNFGTYTPVVYQQPLPLRSDSYHSNASPLVLPPYGSSAAPLLVGHVQPQANRKEWFEYLLQLAHTKYNAQDYAGALPILQDLCNANQTHLPTLLLLGCTCYSLNLHSLSIYYNKMILQMQPQFAEAYSNLGTTHRALAQNTATKGHAPTHTEIIAGSEVTPVPSDPTTNLNLAEHYYRIAISIRPKYWDASINLAGLLSTQGRWKEAIDVYSTIETLMENEFTPDERFDSITLSAPVAGSSPLSAIPAMDGHFAQTVFEAEQRKRKRIAFLRASGGVVPGEGSGFTVERRRDLYFAKGNLLFATNDFTAAKQEYLKGLVAVGIDIVGIFEGTSSPTIPPPLITPEQVVALIKQKQLHSDATHHPTTSYILQTLAKIYQDSSLANLAVKFYYVSLSIFPAANTCNNLGILLAPRRIQESIQWYEVGLSLNPNHVHLYTNLGSALKDRGNMEQGISCYQRAIALQPDFYIALANLANVFKDLNRVDEAIELYRRALAVKPDFVEAFCNFVNSLLFVCSWESRDQNLEVIKNIVLKQLVDGAATVPRGVPTVLPFHTFTYESLPAWMVREISRRNAERVFWNATTSDWFPGFPDRPRTLGLRSLNKNKTGIITDAVSTASDSKLAAALIRSLQYPYPYSVPPPSDRIHIGYVSSDFTNHPLAHLMQSVFGMHDKSRFRVFCYSLSPSDGSPYRATVERGSDVFLDVSQWTTQQITERIAFVDRIHVLCNLNGYTKGGRNEIFAARPAPIQIALMGFAGTMGAGRVNDPEHPDVVECDVSDDEGYAGDDDSEFDDPVSGNAGVTSTDENDNILFFDHLKTRWIDYMIVDEIAIPQKFVCGEPLRQDEVVPPGKQLIARGPVVKGDDRNRVYTEAMVYMPHSFFVNDHRQGFREHHDSKIDQIIFELDTGIYGLEDSNSAIDLASITLPMATFSQPSSAVPHELDVMALTSSEIQHWRKEQIRRLKMRHELFPWLAEDTVIFANFNQLYKVDPHIFATWMRILSRVPNSILWLLRFPPAGEAHLRRKAVELVGESVSRRLIFTDVAPKHLHIHRGRIADVFLDTPECNAHTTAADILWSGTPIITYPKYDFKMCSRVAASVAYATGSWHSTDRHYIPNVDRSSRNCQGLDIDLHRLRDGNLLGHLMVVNSYEEYEERSVMLAQSLRWGWTRIDMWSGRHQPVEQTKLPKNIGATILPAENTATDTSTPEQQLPNLPVFDTKQVFYPNATRPTHIFVPFGLAIDLRRRLFLTRDSMPLFDTPLWVRHLESGINAMYTKWVKGYTLLQKRNEEEFVEVQQVGNKPRLAKRRSSVGNGASRCLFVKPLEQ</sequence>
<feature type="region of interest" description="Disordered" evidence="9">
    <location>
        <begin position="21"/>
        <end position="54"/>
    </location>
</feature>
<evidence type="ECO:0000256" key="9">
    <source>
        <dbReference type="SAM" id="MobiDB-lite"/>
    </source>
</evidence>
<dbReference type="Proteomes" id="UP000077115">
    <property type="component" value="Unassembled WGS sequence"/>
</dbReference>